<dbReference type="EMBL" id="QSEF01000015">
    <property type="protein sequence ID" value="RGZ47041.1"/>
    <property type="molecule type" value="Genomic_DNA"/>
</dbReference>
<dbReference type="GO" id="GO:0010181">
    <property type="term" value="F:FMN binding"/>
    <property type="evidence" value="ECO:0007669"/>
    <property type="project" value="InterPro"/>
</dbReference>
<evidence type="ECO:0000313" key="6">
    <source>
        <dbReference type="Proteomes" id="UP000285173"/>
    </source>
</evidence>
<name>A0A3R6GMB9_9BACT</name>
<dbReference type="RefSeq" id="WP_122203256.1">
    <property type="nucleotide sequence ID" value="NZ_QRKC01000013.1"/>
</dbReference>
<protein>
    <submittedName>
        <fullName evidence="4">Flavodoxin</fullName>
    </submittedName>
</protein>
<accession>A0A3R6GMB9</accession>
<evidence type="ECO:0000313" key="4">
    <source>
        <dbReference type="EMBL" id="RHH74318.1"/>
    </source>
</evidence>
<dbReference type="SUPFAM" id="SSF52218">
    <property type="entry name" value="Flavoproteins"/>
    <property type="match status" value="1"/>
</dbReference>
<dbReference type="PANTHER" id="PTHR39201:SF1">
    <property type="entry name" value="FLAVODOXIN-LIKE DOMAIN-CONTAINING PROTEIN"/>
    <property type="match status" value="1"/>
</dbReference>
<feature type="domain" description="Flavodoxin-like" evidence="2">
    <location>
        <begin position="76"/>
        <end position="217"/>
    </location>
</feature>
<gene>
    <name evidence="4" type="ORF">DW191_18310</name>
    <name evidence="3" type="ORF">DW986_11745</name>
</gene>
<dbReference type="PANTHER" id="PTHR39201">
    <property type="entry name" value="EXPORTED PROTEIN-RELATED"/>
    <property type="match status" value="1"/>
</dbReference>
<dbReference type="Proteomes" id="UP000283732">
    <property type="component" value="Unassembled WGS sequence"/>
</dbReference>
<evidence type="ECO:0000259" key="2">
    <source>
        <dbReference type="Pfam" id="PF12682"/>
    </source>
</evidence>
<dbReference type="NCBIfam" id="NF005389">
    <property type="entry name" value="PRK06934.1"/>
    <property type="match status" value="1"/>
</dbReference>
<proteinExistence type="predicted"/>
<keyword evidence="1" id="KW-0732">Signal</keyword>
<evidence type="ECO:0000256" key="1">
    <source>
        <dbReference type="SAM" id="SignalP"/>
    </source>
</evidence>
<feature type="chain" id="PRO_5033394112" evidence="1">
    <location>
        <begin position="23"/>
        <end position="223"/>
    </location>
</feature>
<dbReference type="Proteomes" id="UP000285173">
    <property type="component" value="Unassembled WGS sequence"/>
</dbReference>
<evidence type="ECO:0000313" key="5">
    <source>
        <dbReference type="Proteomes" id="UP000283732"/>
    </source>
</evidence>
<dbReference type="Gene3D" id="3.40.50.360">
    <property type="match status" value="1"/>
</dbReference>
<dbReference type="EMBL" id="QRKC01000013">
    <property type="protein sequence ID" value="RHH74318.1"/>
    <property type="molecule type" value="Genomic_DNA"/>
</dbReference>
<dbReference type="InterPro" id="IPR029039">
    <property type="entry name" value="Flavoprotein-like_sf"/>
</dbReference>
<dbReference type="InterPro" id="IPR008254">
    <property type="entry name" value="Flavodoxin/NO_synth"/>
</dbReference>
<organism evidence="4 5">
    <name type="scientific">Parabacteroides merdae</name>
    <dbReference type="NCBI Taxonomy" id="46503"/>
    <lineage>
        <taxon>Bacteria</taxon>
        <taxon>Pseudomonadati</taxon>
        <taxon>Bacteroidota</taxon>
        <taxon>Bacteroidia</taxon>
        <taxon>Bacteroidales</taxon>
        <taxon>Tannerellaceae</taxon>
        <taxon>Parabacteroides</taxon>
    </lineage>
</organism>
<comment type="caution">
    <text evidence="4">The sequence shown here is derived from an EMBL/GenBank/DDBJ whole genome shotgun (WGS) entry which is preliminary data.</text>
</comment>
<dbReference type="Pfam" id="PF12682">
    <property type="entry name" value="Flavodoxin_4"/>
    <property type="match status" value="1"/>
</dbReference>
<reference evidence="5 6" key="1">
    <citation type="submission" date="2018-08" db="EMBL/GenBank/DDBJ databases">
        <title>A genome reference for cultivated species of the human gut microbiota.</title>
        <authorList>
            <person name="Zou Y."/>
            <person name="Xue W."/>
            <person name="Luo G."/>
        </authorList>
    </citation>
    <scope>NUCLEOTIDE SEQUENCE [LARGE SCALE GENOMIC DNA]</scope>
    <source>
        <strain evidence="4 5">AM16-50</strain>
        <strain evidence="3 6">AM50-15</strain>
    </source>
</reference>
<feature type="signal peptide" evidence="1">
    <location>
        <begin position="1"/>
        <end position="22"/>
    </location>
</feature>
<evidence type="ECO:0000313" key="3">
    <source>
        <dbReference type="EMBL" id="RGZ47041.1"/>
    </source>
</evidence>
<dbReference type="AlphaFoldDB" id="A0A3R6GMB9"/>
<sequence length="223" mass="24449">MKKIFYAMVLLSVTACFVAACSDDESNNDGGNTDIEEVVPGTNHKILVAYFSEPLSDGVDAITSASRVIVDGDLYGSVQYVATVIGEATGGDMVRIQTAQPYPGNFDDLADQADNERQNDIHPTLATEIDNFDDYDVVFVGYPIWWYQMPMAMYSFFDKFDCNGKTVIPFSTHGGSGWSGTLEDIRELVPNATMVGGYSISRNNTATSRSGILNWLREIGMTE</sequence>